<dbReference type="GO" id="GO:0043548">
    <property type="term" value="F:phosphatidylinositol 3-kinase binding"/>
    <property type="evidence" value="ECO:0007669"/>
    <property type="project" value="InterPro"/>
</dbReference>
<dbReference type="CTD" id="10870"/>
<dbReference type="Pfam" id="PF07213">
    <property type="entry name" value="DAP10"/>
    <property type="match status" value="1"/>
</dbReference>
<dbReference type="InParanoid" id="A0A6P5J8Y2"/>
<evidence type="ECO:0000256" key="8">
    <source>
        <dbReference type="ARBA" id="ARBA00023136"/>
    </source>
</evidence>
<evidence type="ECO:0000256" key="7">
    <source>
        <dbReference type="ARBA" id="ARBA00022989"/>
    </source>
</evidence>
<gene>
    <name evidence="15" type="primary">HCST</name>
</gene>
<evidence type="ECO:0000256" key="9">
    <source>
        <dbReference type="ARBA" id="ARBA00023157"/>
    </source>
</evidence>
<sequence length="159" mass="17899">MSPQWLQPRLLQFTPPVQDPNCGPLSLPLPLPLLVGIVAADALMTLLIVGAVFACARPRGALPKTREEQGLHEHAWERLSPMAPPTLWTDTHIPFRGSWHPVQPKINRPLYHLHGRVRLHSGNKRINSYFQDIESFTRNPDITQSSVWKSGIPRTQLSA</sequence>
<dbReference type="PANTHER" id="PTHR21409">
    <property type="entry name" value="HEMATOPOIETIC CELL SIGNAL TRANSDUCER"/>
    <property type="match status" value="1"/>
</dbReference>
<keyword evidence="6" id="KW-0732">Signal</keyword>
<protein>
    <recommendedName>
        <fullName evidence="3">Hematopoietic cell signal transducer</fullName>
    </recommendedName>
    <alternativeName>
        <fullName evidence="12">DNAX-activation protein 10</fullName>
    </alternativeName>
    <alternativeName>
        <fullName evidence="11">Membrane protein DAP10</fullName>
    </alternativeName>
</protein>
<evidence type="ECO:0000256" key="4">
    <source>
        <dbReference type="ARBA" id="ARBA00022553"/>
    </source>
</evidence>
<dbReference type="RefSeq" id="XP_020827549.1">
    <property type="nucleotide sequence ID" value="XM_020971890.1"/>
</dbReference>
<evidence type="ECO:0000256" key="13">
    <source>
        <dbReference type="SAM" id="Phobius"/>
    </source>
</evidence>
<keyword evidence="9" id="KW-1015">Disulfide bond</keyword>
<accession>A0A6P5J8Y2</accession>
<dbReference type="GO" id="GO:0016020">
    <property type="term" value="C:membrane"/>
    <property type="evidence" value="ECO:0007669"/>
    <property type="project" value="UniProtKB-SubCell"/>
</dbReference>
<keyword evidence="4" id="KW-0597">Phosphoprotein</keyword>
<dbReference type="AlphaFoldDB" id="A0A6P5J8Y2"/>
<keyword evidence="10" id="KW-0325">Glycoprotein</keyword>
<evidence type="ECO:0000256" key="10">
    <source>
        <dbReference type="ARBA" id="ARBA00023180"/>
    </source>
</evidence>
<comment type="subcellular location">
    <subcellularLocation>
        <location evidence="1">Membrane</location>
        <topology evidence="1">Single-pass type I membrane protein</topology>
    </subcellularLocation>
</comment>
<dbReference type="GeneID" id="110197849"/>
<dbReference type="GO" id="GO:0005102">
    <property type="term" value="F:signaling receptor binding"/>
    <property type="evidence" value="ECO:0007669"/>
    <property type="project" value="InterPro"/>
</dbReference>
<organism evidence="14 15">
    <name type="scientific">Phascolarctos cinereus</name>
    <name type="common">Koala</name>
    <dbReference type="NCBI Taxonomy" id="38626"/>
    <lineage>
        <taxon>Eukaryota</taxon>
        <taxon>Metazoa</taxon>
        <taxon>Chordata</taxon>
        <taxon>Craniata</taxon>
        <taxon>Vertebrata</taxon>
        <taxon>Euteleostomi</taxon>
        <taxon>Mammalia</taxon>
        <taxon>Metatheria</taxon>
        <taxon>Diprotodontia</taxon>
        <taxon>Phascolarctidae</taxon>
        <taxon>Phascolarctos</taxon>
    </lineage>
</organism>
<keyword evidence="5 13" id="KW-0812">Transmembrane</keyword>
<keyword evidence="8 13" id="KW-0472">Membrane</keyword>
<dbReference type="GO" id="GO:0050776">
    <property type="term" value="P:regulation of immune response"/>
    <property type="evidence" value="ECO:0007669"/>
    <property type="project" value="InterPro"/>
</dbReference>
<evidence type="ECO:0000256" key="6">
    <source>
        <dbReference type="ARBA" id="ARBA00022729"/>
    </source>
</evidence>
<evidence type="ECO:0000256" key="1">
    <source>
        <dbReference type="ARBA" id="ARBA00004479"/>
    </source>
</evidence>
<dbReference type="GO" id="GO:0051897">
    <property type="term" value="P:positive regulation of phosphatidylinositol 3-kinase/protein kinase B signal transduction"/>
    <property type="evidence" value="ECO:0007669"/>
    <property type="project" value="InterPro"/>
</dbReference>
<name>A0A6P5J8Y2_PHACI</name>
<proteinExistence type="inferred from homology"/>
<keyword evidence="7 13" id="KW-1133">Transmembrane helix</keyword>
<evidence type="ECO:0000313" key="15">
    <source>
        <dbReference type="RefSeq" id="XP_020827549.1"/>
    </source>
</evidence>
<dbReference type="Proteomes" id="UP000515140">
    <property type="component" value="Unplaced"/>
</dbReference>
<keyword evidence="14" id="KW-1185">Reference proteome</keyword>
<evidence type="ECO:0000256" key="2">
    <source>
        <dbReference type="ARBA" id="ARBA00006724"/>
    </source>
</evidence>
<evidence type="ECO:0000256" key="11">
    <source>
        <dbReference type="ARBA" id="ARBA00031053"/>
    </source>
</evidence>
<feature type="transmembrane region" description="Helical" evidence="13">
    <location>
        <begin position="33"/>
        <end position="56"/>
    </location>
</feature>
<comment type="similarity">
    <text evidence="2">Belongs to the DAP10 family.</text>
</comment>
<evidence type="ECO:0000256" key="5">
    <source>
        <dbReference type="ARBA" id="ARBA00022692"/>
    </source>
</evidence>
<evidence type="ECO:0000256" key="3">
    <source>
        <dbReference type="ARBA" id="ARBA00018050"/>
    </source>
</evidence>
<evidence type="ECO:0000256" key="12">
    <source>
        <dbReference type="ARBA" id="ARBA00031263"/>
    </source>
</evidence>
<dbReference type="KEGG" id="pcw:110197849"/>
<dbReference type="PANTHER" id="PTHR21409:SF1">
    <property type="entry name" value="HEMATOPOIETIC CELL SIGNAL TRANSDUCER"/>
    <property type="match status" value="1"/>
</dbReference>
<dbReference type="InterPro" id="IPR009861">
    <property type="entry name" value="HCST"/>
</dbReference>
<evidence type="ECO:0000313" key="14">
    <source>
        <dbReference type="Proteomes" id="UP000515140"/>
    </source>
</evidence>
<reference evidence="15" key="1">
    <citation type="submission" date="2025-08" db="UniProtKB">
        <authorList>
            <consortium name="RefSeq"/>
        </authorList>
    </citation>
    <scope>IDENTIFICATION</scope>
    <source>
        <tissue evidence="15">Spleen</tissue>
    </source>
</reference>